<dbReference type="PROSITE" id="PS00595">
    <property type="entry name" value="AA_TRANSFER_CLASS_5"/>
    <property type="match status" value="1"/>
</dbReference>
<evidence type="ECO:0000256" key="2">
    <source>
        <dbReference type="ARBA" id="ARBA00022679"/>
    </source>
</evidence>
<comment type="cofactor">
    <cofactor evidence="1">
        <name>pyridoxal 5'-phosphate</name>
        <dbReference type="ChEBI" id="CHEBI:597326"/>
    </cofactor>
</comment>
<keyword evidence="2" id="KW-0808">Transferase</keyword>
<keyword evidence="6" id="KW-0411">Iron-sulfur</keyword>
<dbReference type="EMBL" id="JABACJ020000017">
    <property type="protein sequence ID" value="MBU3877362.1"/>
    <property type="molecule type" value="Genomic_DNA"/>
</dbReference>
<proteinExistence type="inferred from homology"/>
<evidence type="ECO:0000313" key="9">
    <source>
        <dbReference type="EMBL" id="MBU3877362.1"/>
    </source>
</evidence>
<name>A0ABS6D851_9FIRM</name>
<comment type="similarity">
    <text evidence="7">Belongs to the class-V pyridoxal-phosphate-dependent aminotransferase family.</text>
</comment>
<evidence type="ECO:0000259" key="8">
    <source>
        <dbReference type="Pfam" id="PF00266"/>
    </source>
</evidence>
<keyword evidence="5" id="KW-0408">Iron</keyword>
<feature type="domain" description="Aminotransferase class V" evidence="8">
    <location>
        <begin position="5"/>
        <end position="360"/>
    </location>
</feature>
<protein>
    <submittedName>
        <fullName evidence="9">Cysteine desulfurase</fullName>
    </submittedName>
</protein>
<accession>A0ABS6D851</accession>
<evidence type="ECO:0000313" key="10">
    <source>
        <dbReference type="Proteomes" id="UP000723714"/>
    </source>
</evidence>
<sequence>MKQHIYADNAATTKLDNDALTAMLPWLQDEYGNASQPYAFARKPKKALAHARNIIATCIGAEPDEIYFTSGGTESDNWAIKGLVEPNDKQVTITSEIEHHAILNTCNTLKDFGYQVAYIPVNNQGIVSSKALSDIITENTKLVSVMMVNNEIGTIEPIKELAAITHAHGALFHTDAVQAVGHIPIDVNDFGVDMLSASAHKFNGPKGIGFLYIKKGIQIHSFADGGAQEFRMRAGTENIASIVGMAVALQKNCDEMAETQKKLRVLEQKFFEIFKESKIGFIRNGSENHVPGNINISIRNANGEMLLHRLDLMGISISTGSACDSVNTKISHVIKAIGVPPEYAEGTIRISFGKENTVEDSAAVAKALVKILEG</sequence>
<dbReference type="RefSeq" id="WP_216243710.1">
    <property type="nucleotide sequence ID" value="NZ_JABACJ020000017.1"/>
</dbReference>
<keyword evidence="10" id="KW-1185">Reference proteome</keyword>
<evidence type="ECO:0000256" key="7">
    <source>
        <dbReference type="RuleBase" id="RU004075"/>
    </source>
</evidence>
<keyword evidence="4" id="KW-0663">Pyridoxal phosphate</keyword>
<keyword evidence="3" id="KW-0479">Metal-binding</keyword>
<organism evidence="9 10">
    <name type="scientific">Faecalicatena faecalis</name>
    <dbReference type="NCBI Taxonomy" id="2726362"/>
    <lineage>
        <taxon>Bacteria</taxon>
        <taxon>Bacillati</taxon>
        <taxon>Bacillota</taxon>
        <taxon>Clostridia</taxon>
        <taxon>Lachnospirales</taxon>
        <taxon>Lachnospiraceae</taxon>
        <taxon>Faecalicatena</taxon>
    </lineage>
</organism>
<dbReference type="InterPro" id="IPR020578">
    <property type="entry name" value="Aminotrans_V_PyrdxlP_BS"/>
</dbReference>
<evidence type="ECO:0000256" key="6">
    <source>
        <dbReference type="ARBA" id="ARBA00023014"/>
    </source>
</evidence>
<gene>
    <name evidence="9" type="ORF">HGO97_016265</name>
</gene>
<dbReference type="InterPro" id="IPR016454">
    <property type="entry name" value="Cysteine_dSase"/>
</dbReference>
<dbReference type="Proteomes" id="UP000723714">
    <property type="component" value="Unassembled WGS sequence"/>
</dbReference>
<dbReference type="PANTHER" id="PTHR11601">
    <property type="entry name" value="CYSTEINE DESULFURYLASE FAMILY MEMBER"/>
    <property type="match status" value="1"/>
</dbReference>
<dbReference type="InterPro" id="IPR000192">
    <property type="entry name" value="Aminotrans_V_dom"/>
</dbReference>
<dbReference type="PANTHER" id="PTHR11601:SF34">
    <property type="entry name" value="CYSTEINE DESULFURASE"/>
    <property type="match status" value="1"/>
</dbReference>
<dbReference type="Pfam" id="PF00266">
    <property type="entry name" value="Aminotran_5"/>
    <property type="match status" value="1"/>
</dbReference>
<evidence type="ECO:0000256" key="4">
    <source>
        <dbReference type="ARBA" id="ARBA00022898"/>
    </source>
</evidence>
<reference evidence="9 10" key="1">
    <citation type="submission" date="2021-06" db="EMBL/GenBank/DDBJ databases">
        <title>Faecalicatena sp. nov. isolated from porcine feces.</title>
        <authorList>
            <person name="Oh B.S."/>
            <person name="Lee J.H."/>
        </authorList>
    </citation>
    <scope>NUCLEOTIDE SEQUENCE [LARGE SCALE GENOMIC DNA]</scope>
    <source>
        <strain evidence="9 10">AGMB00832</strain>
    </source>
</reference>
<evidence type="ECO:0000256" key="1">
    <source>
        <dbReference type="ARBA" id="ARBA00001933"/>
    </source>
</evidence>
<dbReference type="PIRSF" id="PIRSF005572">
    <property type="entry name" value="NifS"/>
    <property type="match status" value="1"/>
</dbReference>
<evidence type="ECO:0000256" key="3">
    <source>
        <dbReference type="ARBA" id="ARBA00022723"/>
    </source>
</evidence>
<evidence type="ECO:0000256" key="5">
    <source>
        <dbReference type="ARBA" id="ARBA00023004"/>
    </source>
</evidence>
<comment type="caution">
    <text evidence="9">The sequence shown here is derived from an EMBL/GenBank/DDBJ whole genome shotgun (WGS) entry which is preliminary data.</text>
</comment>